<accession>H8H420</accession>
<gene>
    <name evidence="1" type="ordered locus">DGo_PF0044</name>
</gene>
<proteinExistence type="predicted"/>
<name>H8H420_DEIGI</name>
<dbReference type="KEGG" id="dgo:DGo_PF0044"/>
<dbReference type="HOGENOM" id="CLU_2394843_0_0_0"/>
<evidence type="ECO:0000313" key="2">
    <source>
        <dbReference type="Proteomes" id="UP000007575"/>
    </source>
</evidence>
<protein>
    <submittedName>
        <fullName evidence="1">Uncharacterized protein</fullName>
    </submittedName>
</protein>
<organism evidence="1 2">
    <name type="scientific">Deinococcus gobiensis (strain DSM 21396 / JCM 16679 / CGMCC 1.7299 / I-0)</name>
    <dbReference type="NCBI Taxonomy" id="745776"/>
    <lineage>
        <taxon>Bacteria</taxon>
        <taxon>Thermotogati</taxon>
        <taxon>Deinococcota</taxon>
        <taxon>Deinococci</taxon>
        <taxon>Deinococcales</taxon>
        <taxon>Deinococcaceae</taxon>
        <taxon>Deinococcus</taxon>
    </lineage>
</organism>
<sequence length="93" mass="10296">MALGFAKLKRHTVPDLIPRSDMQNIPTTVLVVQEHQDQCQLMPSPIEPVPGPTHRAREDDLTTAALIRAVAAFWSAARLLHGQGAETTLYRVE</sequence>
<keyword evidence="2" id="KW-1185">Reference proteome</keyword>
<reference evidence="1 2" key="1">
    <citation type="journal article" date="2012" name="PLoS ONE">
        <title>Genome sequence and transcriptome analysis of the radioresistant bacterium Deinococcus gobiensis: insights into the extreme environmental adaptations.</title>
        <authorList>
            <person name="Yuan M."/>
            <person name="Chen M."/>
            <person name="Zhang W."/>
            <person name="Lu W."/>
            <person name="Wang J."/>
            <person name="Yang M."/>
            <person name="Zhao P."/>
            <person name="Tang R."/>
            <person name="Li X."/>
            <person name="Hao Y."/>
            <person name="Zhou Z."/>
            <person name="Zhan Y."/>
            <person name="Yu H."/>
            <person name="Teng C."/>
            <person name="Yan Y."/>
            <person name="Ping S."/>
            <person name="Wang Y."/>
            <person name="Lin M."/>
        </authorList>
    </citation>
    <scope>NUCLEOTIDE SEQUENCE [LARGE SCALE GENOMIC DNA]</scope>
    <source>
        <strain evidence="2">DSM 21396 / JCM 16679 / CGMCC 1.7299 / I-0</strain>
        <plasmid evidence="1">P6</plasmid>
    </source>
</reference>
<geneLocation type="plasmid" evidence="1 2">
    <name>P6</name>
</geneLocation>
<dbReference type="AlphaFoldDB" id="H8H420"/>
<dbReference type="EMBL" id="CP002197">
    <property type="protein sequence ID" value="AFD28267.1"/>
    <property type="molecule type" value="Genomic_DNA"/>
</dbReference>
<keyword evidence="1" id="KW-0614">Plasmid</keyword>
<dbReference type="Proteomes" id="UP000007575">
    <property type="component" value="Plasmid P6"/>
</dbReference>
<evidence type="ECO:0000313" key="1">
    <source>
        <dbReference type="EMBL" id="AFD28267.1"/>
    </source>
</evidence>